<keyword evidence="1" id="KW-0812">Transmembrane</keyword>
<dbReference type="KEGG" id="dps:DP0364"/>
<dbReference type="InterPro" id="IPR029151">
    <property type="entry name" value="Sensor-like_sf"/>
</dbReference>
<dbReference type="SUPFAM" id="SSF103190">
    <property type="entry name" value="Sensory domain-like"/>
    <property type="match status" value="1"/>
</dbReference>
<dbReference type="RefSeq" id="WP_011187609.1">
    <property type="nucleotide sequence ID" value="NC_006138.1"/>
</dbReference>
<feature type="domain" description="HD-GYP" evidence="2">
    <location>
        <begin position="243"/>
        <end position="459"/>
    </location>
</feature>
<dbReference type="HOGENOM" id="CLU_592805_0_0_7"/>
<proteinExistence type="predicted"/>
<reference evidence="4" key="1">
    <citation type="journal article" date="2004" name="Environ. Microbiol.">
        <title>The genome of Desulfotalea psychrophila, a sulfate-reducing bacterium from permanently cold Arctic sediments.</title>
        <authorList>
            <person name="Rabus R."/>
            <person name="Ruepp A."/>
            <person name="Frickey T."/>
            <person name="Rattei T."/>
            <person name="Fartmann B."/>
            <person name="Stark M."/>
            <person name="Bauer M."/>
            <person name="Zibat A."/>
            <person name="Lombardot T."/>
            <person name="Becker I."/>
            <person name="Amann J."/>
            <person name="Gellner K."/>
            <person name="Teeling H."/>
            <person name="Leuschner W.D."/>
            <person name="Gloeckner F.-O."/>
            <person name="Lupas A.N."/>
            <person name="Amann R."/>
            <person name="Klenk H.-P."/>
        </authorList>
    </citation>
    <scope>NUCLEOTIDE SEQUENCE [LARGE SCALE GENOMIC DNA]</scope>
    <source>
        <strain evidence="4">DSM 12343 / LSv54</strain>
    </source>
</reference>
<dbReference type="OrthoDB" id="9764337at2"/>
<dbReference type="InterPro" id="IPR037522">
    <property type="entry name" value="HD_GYP_dom"/>
</dbReference>
<dbReference type="STRING" id="177439.DP0364"/>
<feature type="transmembrane region" description="Helical" evidence="1">
    <location>
        <begin position="191"/>
        <end position="211"/>
    </location>
</feature>
<protein>
    <recommendedName>
        <fullName evidence="2">HD-GYP domain-containing protein</fullName>
    </recommendedName>
</protein>
<dbReference type="PROSITE" id="PS51832">
    <property type="entry name" value="HD_GYP"/>
    <property type="match status" value="1"/>
</dbReference>
<dbReference type="Pfam" id="PF13487">
    <property type="entry name" value="HD_5"/>
    <property type="match status" value="1"/>
</dbReference>
<organism evidence="3 4">
    <name type="scientific">Desulfotalea psychrophila (strain LSv54 / DSM 12343)</name>
    <dbReference type="NCBI Taxonomy" id="177439"/>
    <lineage>
        <taxon>Bacteria</taxon>
        <taxon>Pseudomonadati</taxon>
        <taxon>Thermodesulfobacteriota</taxon>
        <taxon>Desulfobulbia</taxon>
        <taxon>Desulfobulbales</taxon>
        <taxon>Desulfocapsaceae</taxon>
        <taxon>Desulfotalea</taxon>
    </lineage>
</organism>
<dbReference type="Gene3D" id="1.10.3210.10">
    <property type="entry name" value="Hypothetical protein af1432"/>
    <property type="match status" value="1"/>
</dbReference>
<dbReference type="eggNOG" id="COG3437">
    <property type="taxonomic scope" value="Bacteria"/>
</dbReference>
<dbReference type="InterPro" id="IPR052020">
    <property type="entry name" value="Cyclic_di-GMP/3'3'-cGAMP_PDE"/>
</dbReference>
<dbReference type="Proteomes" id="UP000000602">
    <property type="component" value="Chromosome"/>
</dbReference>
<dbReference type="SUPFAM" id="SSF109604">
    <property type="entry name" value="HD-domain/PDEase-like"/>
    <property type="match status" value="1"/>
</dbReference>
<evidence type="ECO:0000313" key="4">
    <source>
        <dbReference type="Proteomes" id="UP000000602"/>
    </source>
</evidence>
<dbReference type="SMART" id="SM00471">
    <property type="entry name" value="HDc"/>
    <property type="match status" value="1"/>
</dbReference>
<dbReference type="InterPro" id="IPR003607">
    <property type="entry name" value="HD/PDEase_dom"/>
</dbReference>
<dbReference type="PANTHER" id="PTHR45228">
    <property type="entry name" value="CYCLIC DI-GMP PHOSPHODIESTERASE TM_0186-RELATED"/>
    <property type="match status" value="1"/>
</dbReference>
<evidence type="ECO:0000256" key="1">
    <source>
        <dbReference type="SAM" id="Phobius"/>
    </source>
</evidence>
<gene>
    <name evidence="3" type="ordered locus">DP0364</name>
</gene>
<name>Q6ARD1_DESPS</name>
<dbReference type="EMBL" id="CR522870">
    <property type="protein sequence ID" value="CAG35093.1"/>
    <property type="molecule type" value="Genomic_DNA"/>
</dbReference>
<accession>Q6ARD1</accession>
<dbReference type="PANTHER" id="PTHR45228:SF5">
    <property type="entry name" value="CYCLIC DI-GMP PHOSPHODIESTERASE VC_1348-RELATED"/>
    <property type="match status" value="1"/>
</dbReference>
<sequence>MKDNISRIFHTSKLRNIFLLCFAIAALPPAYNTFFLLPAFTEQLISNTEENAQRVVTHMGSSAFSNATLFNRDSLTAQTGQIAQRTQKDFQIEKITAFSRSGEIFFSTHEEEIGKTNHSPYFSDVVARGNIYSTIVKSQTVTAEDLPAKRNMADIYIPVLQDGKFAGAVEIYYDITTPKRTLEKRLHRSSLIMHTMSTIFLFLAVLMLLRISRAVSQRVMTEKSLLLSQQKLENRVSVQMREIEVNKKISIEAMAVLAEYYNADTGGHLARIQEYVAILTASLMRNSPYAKYLHDHPHYTDNIIQASLLHDIGKVVIPRKILEKPGKLTKEEYDLVKTHTVVAGEVLNRANIEFSEYFNKDSYLALAADIALYHHERWDGTGYPHGLQETEIPLAARIASLADVYDVLRSKRAYKEAYSHADSVAEIIKEKGKQFDPCVTEAFLSMADSFCEISSKNNSNISAKA</sequence>
<keyword evidence="1" id="KW-0472">Membrane</keyword>
<evidence type="ECO:0000259" key="2">
    <source>
        <dbReference type="PROSITE" id="PS51832"/>
    </source>
</evidence>
<keyword evidence="1" id="KW-1133">Transmembrane helix</keyword>
<evidence type="ECO:0000313" key="3">
    <source>
        <dbReference type="EMBL" id="CAG35093.1"/>
    </source>
</evidence>
<keyword evidence="4" id="KW-1185">Reference proteome</keyword>
<dbReference type="CDD" id="cd00077">
    <property type="entry name" value="HDc"/>
    <property type="match status" value="1"/>
</dbReference>
<dbReference type="AlphaFoldDB" id="Q6ARD1"/>